<dbReference type="GO" id="GO:0008720">
    <property type="term" value="F:D-lactate dehydrogenase (NAD+) activity"/>
    <property type="evidence" value="ECO:0007669"/>
    <property type="project" value="TreeGrafter"/>
</dbReference>
<dbReference type="PROSITE" id="PS00065">
    <property type="entry name" value="D_2_HYDROXYACID_DH_1"/>
    <property type="match status" value="1"/>
</dbReference>
<evidence type="ECO:0000256" key="3">
    <source>
        <dbReference type="ARBA" id="ARBA00023027"/>
    </source>
</evidence>
<dbReference type="GO" id="GO:0004617">
    <property type="term" value="F:phosphoglycerate dehydrogenase activity"/>
    <property type="evidence" value="ECO:0007669"/>
    <property type="project" value="UniProtKB-ARBA"/>
</dbReference>
<evidence type="ECO:0000313" key="8">
    <source>
        <dbReference type="Proteomes" id="UP000033934"/>
    </source>
</evidence>
<evidence type="ECO:0008006" key="9">
    <source>
        <dbReference type="Google" id="ProtNLM"/>
    </source>
</evidence>
<organism evidence="7 8">
    <name type="scientific">Berkelbacteria bacterium GW2011_GWA2_38_9</name>
    <dbReference type="NCBI Taxonomy" id="1618334"/>
    <lineage>
        <taxon>Bacteria</taxon>
        <taxon>Candidatus Berkelbacteria</taxon>
    </lineage>
</organism>
<evidence type="ECO:0000313" key="7">
    <source>
        <dbReference type="EMBL" id="KKQ89875.1"/>
    </source>
</evidence>
<evidence type="ECO:0000256" key="4">
    <source>
        <dbReference type="RuleBase" id="RU003719"/>
    </source>
</evidence>
<dbReference type="PANTHER" id="PTHR43026">
    <property type="entry name" value="2-HYDROXYACID DEHYDROGENASE HOMOLOG 1-RELATED"/>
    <property type="match status" value="1"/>
</dbReference>
<sequence>MNKSKLAFFELEAWEREYLELRLAKITDLKNCQFFEQPLETTNLKQLKDVEILSTFIYSVIDKSTLEKLPNLKYIATMSTGFDHIDIKAAAKKNIKVSNVPFYGENTVAEHTFALILALSRKLIPSIEKTRHGDFNQTDLRGFDLKDKTLGIIGFGHIGEHLAQMAQGFQMNILAFDIQPDQKLAKKYRLQYVSLNDLLKKSEVISLHAPYNKKTHHLINSKNIFQIKKGAVLVNTARGGLIETEALFDALKRDLLSGIGLDVLEEEFFIKEEKELLSSEFSKSHNLKTILENHLLLNDPRVIITPHNAFNSKEALTRILDTTIDNISGFLSNKPINLVT</sequence>
<accession>A0A0G0LPH6</accession>
<keyword evidence="2 4" id="KW-0560">Oxidoreductase</keyword>
<dbReference type="InterPro" id="IPR036291">
    <property type="entry name" value="NAD(P)-bd_dom_sf"/>
</dbReference>
<dbReference type="Pfam" id="PF00389">
    <property type="entry name" value="2-Hacid_dh"/>
    <property type="match status" value="1"/>
</dbReference>
<feature type="domain" description="D-isomer specific 2-hydroxyacid dehydrogenase catalytic" evidence="5">
    <location>
        <begin position="29"/>
        <end position="337"/>
    </location>
</feature>
<gene>
    <name evidence="7" type="ORF">UT11_C0017G0003</name>
</gene>
<feature type="domain" description="D-isomer specific 2-hydroxyacid dehydrogenase NAD-binding" evidence="6">
    <location>
        <begin position="113"/>
        <end position="309"/>
    </location>
</feature>
<dbReference type="EMBL" id="LBVO01000017">
    <property type="protein sequence ID" value="KKQ89875.1"/>
    <property type="molecule type" value="Genomic_DNA"/>
</dbReference>
<dbReference type="InterPro" id="IPR006139">
    <property type="entry name" value="D-isomer_2_OHA_DH_cat_dom"/>
</dbReference>
<evidence type="ECO:0000259" key="6">
    <source>
        <dbReference type="Pfam" id="PF02826"/>
    </source>
</evidence>
<dbReference type="InterPro" id="IPR029752">
    <property type="entry name" value="D-isomer_DH_CS1"/>
</dbReference>
<dbReference type="Pfam" id="PF02826">
    <property type="entry name" value="2-Hacid_dh_C"/>
    <property type="match status" value="1"/>
</dbReference>
<keyword evidence="3" id="KW-0520">NAD</keyword>
<name>A0A0G0LPH6_9BACT</name>
<dbReference type="Proteomes" id="UP000033934">
    <property type="component" value="Unassembled WGS sequence"/>
</dbReference>
<dbReference type="GO" id="GO:0006564">
    <property type="term" value="P:L-serine biosynthetic process"/>
    <property type="evidence" value="ECO:0007669"/>
    <property type="project" value="UniProtKB-ARBA"/>
</dbReference>
<dbReference type="FunFam" id="3.40.50.720:FF:000041">
    <property type="entry name" value="D-3-phosphoglycerate dehydrogenase"/>
    <property type="match status" value="1"/>
</dbReference>
<proteinExistence type="inferred from homology"/>
<dbReference type="GO" id="GO:0051287">
    <property type="term" value="F:NAD binding"/>
    <property type="evidence" value="ECO:0007669"/>
    <property type="project" value="InterPro"/>
</dbReference>
<dbReference type="Gene3D" id="3.40.50.720">
    <property type="entry name" value="NAD(P)-binding Rossmann-like Domain"/>
    <property type="match status" value="2"/>
</dbReference>
<dbReference type="InterPro" id="IPR058205">
    <property type="entry name" value="D-LDH-like"/>
</dbReference>
<protein>
    <recommendedName>
        <fullName evidence="9">Hydroxyacid dehydrogenase</fullName>
    </recommendedName>
</protein>
<dbReference type="PANTHER" id="PTHR43026:SF1">
    <property type="entry name" value="2-HYDROXYACID DEHYDROGENASE HOMOLOG 1-RELATED"/>
    <property type="match status" value="1"/>
</dbReference>
<evidence type="ECO:0000259" key="5">
    <source>
        <dbReference type="Pfam" id="PF00389"/>
    </source>
</evidence>
<evidence type="ECO:0000256" key="2">
    <source>
        <dbReference type="ARBA" id="ARBA00023002"/>
    </source>
</evidence>
<comment type="caution">
    <text evidence="7">The sequence shown here is derived from an EMBL/GenBank/DDBJ whole genome shotgun (WGS) entry which is preliminary data.</text>
</comment>
<dbReference type="GO" id="GO:0047545">
    <property type="term" value="F:(S)-2-hydroxyglutarate dehydrogenase activity"/>
    <property type="evidence" value="ECO:0007669"/>
    <property type="project" value="UniProtKB-ARBA"/>
</dbReference>
<comment type="similarity">
    <text evidence="1 4">Belongs to the D-isomer specific 2-hydroxyacid dehydrogenase family.</text>
</comment>
<dbReference type="SUPFAM" id="SSF51735">
    <property type="entry name" value="NAD(P)-binding Rossmann-fold domains"/>
    <property type="match status" value="1"/>
</dbReference>
<dbReference type="AlphaFoldDB" id="A0A0G0LPH6"/>
<reference evidence="7 8" key="1">
    <citation type="journal article" date="2015" name="Nature">
        <title>rRNA introns, odd ribosomes, and small enigmatic genomes across a large radiation of phyla.</title>
        <authorList>
            <person name="Brown C.T."/>
            <person name="Hug L.A."/>
            <person name="Thomas B.C."/>
            <person name="Sharon I."/>
            <person name="Castelle C.J."/>
            <person name="Singh A."/>
            <person name="Wilkins M.J."/>
            <person name="Williams K.H."/>
            <person name="Banfield J.F."/>
        </authorList>
    </citation>
    <scope>NUCLEOTIDE SEQUENCE [LARGE SCALE GENOMIC DNA]</scope>
</reference>
<dbReference type="InterPro" id="IPR006140">
    <property type="entry name" value="D-isomer_DH_NAD-bd"/>
</dbReference>
<evidence type="ECO:0000256" key="1">
    <source>
        <dbReference type="ARBA" id="ARBA00005854"/>
    </source>
</evidence>
<dbReference type="SUPFAM" id="SSF52283">
    <property type="entry name" value="Formate/glycerate dehydrogenase catalytic domain-like"/>
    <property type="match status" value="1"/>
</dbReference>